<dbReference type="GO" id="GO:0045892">
    <property type="term" value="P:negative regulation of DNA-templated transcription"/>
    <property type="evidence" value="ECO:0007669"/>
    <property type="project" value="TreeGrafter"/>
</dbReference>
<dbReference type="RefSeq" id="WP_010491549.1">
    <property type="nucleotide sequence ID" value="NZ_AZCT01000019.1"/>
</dbReference>
<evidence type="ECO:0000313" key="11">
    <source>
        <dbReference type="EMBL" id="KRK11069.1"/>
    </source>
</evidence>
<keyword evidence="9" id="KW-0479">Metal-binding</keyword>
<dbReference type="GO" id="GO:1900376">
    <property type="term" value="P:regulation of secondary metabolite biosynthetic process"/>
    <property type="evidence" value="ECO:0007669"/>
    <property type="project" value="TreeGrafter"/>
</dbReference>
<keyword evidence="8" id="KW-0804">Transcription</keyword>
<dbReference type="InterPro" id="IPR036390">
    <property type="entry name" value="WH_DNA-bd_sf"/>
</dbReference>
<evidence type="ECO:0000256" key="1">
    <source>
        <dbReference type="ARBA" id="ARBA00004496"/>
    </source>
</evidence>
<evidence type="ECO:0000256" key="6">
    <source>
        <dbReference type="ARBA" id="ARBA00023015"/>
    </source>
</evidence>
<comment type="subcellular location">
    <subcellularLocation>
        <location evidence="1">Cytoplasm</location>
    </subcellularLocation>
</comment>
<comment type="similarity">
    <text evidence="2">Belongs to the Fur family.</text>
</comment>
<dbReference type="GO" id="GO:0008270">
    <property type="term" value="F:zinc ion binding"/>
    <property type="evidence" value="ECO:0007669"/>
    <property type="project" value="TreeGrafter"/>
</dbReference>
<evidence type="ECO:0000313" key="12">
    <source>
        <dbReference type="Proteomes" id="UP000051984"/>
    </source>
</evidence>
<dbReference type="GO" id="GO:0000976">
    <property type="term" value="F:transcription cis-regulatory region binding"/>
    <property type="evidence" value="ECO:0007669"/>
    <property type="project" value="TreeGrafter"/>
</dbReference>
<evidence type="ECO:0000256" key="2">
    <source>
        <dbReference type="ARBA" id="ARBA00007957"/>
    </source>
</evidence>
<protein>
    <submittedName>
        <fullName evidence="11">Fe2 Zn2 uptake transcriptional regulation protein, Fur family</fullName>
    </submittedName>
</protein>
<proteinExistence type="inferred from homology"/>
<dbReference type="InterPro" id="IPR036388">
    <property type="entry name" value="WH-like_DNA-bd_sf"/>
</dbReference>
<feature type="binding site" evidence="10">
    <location>
        <position position="92"/>
    </location>
    <ligand>
        <name>Fe cation</name>
        <dbReference type="ChEBI" id="CHEBI:24875"/>
    </ligand>
</feature>
<keyword evidence="7" id="KW-0238">DNA-binding</keyword>
<dbReference type="Pfam" id="PF01475">
    <property type="entry name" value="FUR"/>
    <property type="match status" value="1"/>
</dbReference>
<dbReference type="Gene3D" id="1.10.10.10">
    <property type="entry name" value="Winged helix-like DNA-binding domain superfamily/Winged helix DNA-binding domain"/>
    <property type="match status" value="1"/>
</dbReference>
<dbReference type="SUPFAM" id="SSF46785">
    <property type="entry name" value="Winged helix' DNA-binding domain"/>
    <property type="match status" value="1"/>
</dbReference>
<feature type="binding site" evidence="9">
    <location>
        <position position="101"/>
    </location>
    <ligand>
        <name>Zn(2+)</name>
        <dbReference type="ChEBI" id="CHEBI:29105"/>
    </ligand>
</feature>
<keyword evidence="10" id="KW-0408">Iron</keyword>
<feature type="binding site" evidence="10">
    <location>
        <position position="127"/>
    </location>
    <ligand>
        <name>Fe cation</name>
        <dbReference type="ChEBI" id="CHEBI:24875"/>
    </ligand>
</feature>
<dbReference type="PANTHER" id="PTHR33202">
    <property type="entry name" value="ZINC UPTAKE REGULATION PROTEIN"/>
    <property type="match status" value="1"/>
</dbReference>
<sequence>MDNTTIALKQLKQHGYRVTKQRESMVDYLGRNQHRYTAVTILDRYMRTQFPGVSHDTIYRNVKSFIEMGILESRMQDDQIVVKLQCDFQHPHHHHFICTNCGKVIELKMCPLNYFEDQVPGAKIQSHNFELYGLCAECQKRANSLKEANA</sequence>
<dbReference type="EMBL" id="AZCT01000019">
    <property type="protein sequence ID" value="KRK11069.1"/>
    <property type="molecule type" value="Genomic_DNA"/>
</dbReference>
<evidence type="ECO:0000256" key="8">
    <source>
        <dbReference type="ARBA" id="ARBA00023163"/>
    </source>
</evidence>
<dbReference type="Gene3D" id="3.30.1490.190">
    <property type="match status" value="1"/>
</dbReference>
<dbReference type="InterPro" id="IPR043135">
    <property type="entry name" value="Fur_C"/>
</dbReference>
<evidence type="ECO:0000256" key="9">
    <source>
        <dbReference type="PIRSR" id="PIRSR602481-1"/>
    </source>
</evidence>
<dbReference type="AlphaFoldDB" id="A0A0R1ENY5"/>
<dbReference type="Proteomes" id="UP000051984">
    <property type="component" value="Unassembled WGS sequence"/>
</dbReference>
<organism evidence="11 12">
    <name type="scientific">Lacticaseibacillus zeae DSM 20178 = KCTC 3804</name>
    <dbReference type="NCBI Taxonomy" id="1423816"/>
    <lineage>
        <taxon>Bacteria</taxon>
        <taxon>Bacillati</taxon>
        <taxon>Bacillota</taxon>
        <taxon>Bacilli</taxon>
        <taxon>Lactobacillales</taxon>
        <taxon>Lactobacillaceae</taxon>
        <taxon>Lacticaseibacillus</taxon>
    </lineage>
</organism>
<reference evidence="11 12" key="1">
    <citation type="journal article" date="2015" name="Genome Announc.">
        <title>Expanding the biotechnology potential of lactobacilli through comparative genomics of 213 strains and associated genera.</title>
        <authorList>
            <person name="Sun Z."/>
            <person name="Harris H.M."/>
            <person name="McCann A."/>
            <person name="Guo C."/>
            <person name="Argimon S."/>
            <person name="Zhang W."/>
            <person name="Yang X."/>
            <person name="Jeffery I.B."/>
            <person name="Cooney J.C."/>
            <person name="Kagawa T.F."/>
            <person name="Liu W."/>
            <person name="Song Y."/>
            <person name="Salvetti E."/>
            <person name="Wrobel A."/>
            <person name="Rasinkangas P."/>
            <person name="Parkhill J."/>
            <person name="Rea M.C."/>
            <person name="O'Sullivan O."/>
            <person name="Ritari J."/>
            <person name="Douillard F.P."/>
            <person name="Paul Ross R."/>
            <person name="Yang R."/>
            <person name="Briner A.E."/>
            <person name="Felis G.E."/>
            <person name="de Vos W.M."/>
            <person name="Barrangou R."/>
            <person name="Klaenhammer T.R."/>
            <person name="Caufield P.W."/>
            <person name="Cui Y."/>
            <person name="Zhang H."/>
            <person name="O'Toole P.W."/>
        </authorList>
    </citation>
    <scope>NUCLEOTIDE SEQUENCE [LARGE SCALE GENOMIC DNA]</scope>
    <source>
        <strain evidence="11 12">DSM 20178</strain>
    </source>
</reference>
<evidence type="ECO:0000256" key="4">
    <source>
        <dbReference type="ARBA" id="ARBA00022491"/>
    </source>
</evidence>
<comment type="cofactor">
    <cofactor evidence="10">
        <name>Mn(2+)</name>
        <dbReference type="ChEBI" id="CHEBI:29035"/>
    </cofactor>
    <cofactor evidence="10">
        <name>Fe(2+)</name>
        <dbReference type="ChEBI" id="CHEBI:29033"/>
    </cofactor>
    <text evidence="10">Binds 1 Mn(2+) or Fe(2+) ion per subunit.</text>
</comment>
<evidence type="ECO:0000256" key="7">
    <source>
        <dbReference type="ARBA" id="ARBA00023125"/>
    </source>
</evidence>
<dbReference type="GO" id="GO:0005737">
    <property type="term" value="C:cytoplasm"/>
    <property type="evidence" value="ECO:0007669"/>
    <property type="project" value="UniProtKB-SubCell"/>
</dbReference>
<keyword evidence="3" id="KW-0963">Cytoplasm</keyword>
<dbReference type="GO" id="GO:0003700">
    <property type="term" value="F:DNA-binding transcription factor activity"/>
    <property type="evidence" value="ECO:0007669"/>
    <property type="project" value="InterPro"/>
</dbReference>
<dbReference type="GeneID" id="45549074"/>
<comment type="cofactor">
    <cofactor evidence="9">
        <name>Zn(2+)</name>
        <dbReference type="ChEBI" id="CHEBI:29105"/>
    </cofactor>
    <text evidence="9">Binds 1 zinc ion per subunit.</text>
</comment>
<dbReference type="eggNOG" id="COG0735">
    <property type="taxonomic scope" value="Bacteria"/>
</dbReference>
<feature type="binding site" evidence="9">
    <location>
        <position position="138"/>
    </location>
    <ligand>
        <name>Zn(2+)</name>
        <dbReference type="ChEBI" id="CHEBI:29105"/>
    </ligand>
</feature>
<feature type="binding site" evidence="9">
    <location>
        <position position="135"/>
    </location>
    <ligand>
        <name>Zn(2+)</name>
        <dbReference type="ChEBI" id="CHEBI:29105"/>
    </ligand>
</feature>
<evidence type="ECO:0000256" key="10">
    <source>
        <dbReference type="PIRSR" id="PIRSR602481-2"/>
    </source>
</evidence>
<dbReference type="InterPro" id="IPR002481">
    <property type="entry name" value="FUR"/>
</dbReference>
<comment type="caution">
    <text evidence="11">The sequence shown here is derived from an EMBL/GenBank/DDBJ whole genome shotgun (WGS) entry which is preliminary data.</text>
</comment>
<feature type="binding site" evidence="9">
    <location>
        <position position="98"/>
    </location>
    <ligand>
        <name>Zn(2+)</name>
        <dbReference type="ChEBI" id="CHEBI:29105"/>
    </ligand>
</feature>
<keyword evidence="4" id="KW-0678">Repressor</keyword>
<evidence type="ECO:0000256" key="5">
    <source>
        <dbReference type="ARBA" id="ARBA00022833"/>
    </source>
</evidence>
<keyword evidence="5 9" id="KW-0862">Zinc</keyword>
<evidence type="ECO:0000256" key="3">
    <source>
        <dbReference type="ARBA" id="ARBA00022490"/>
    </source>
</evidence>
<dbReference type="PANTHER" id="PTHR33202:SF1">
    <property type="entry name" value="FERRIC UPTAKE REGULATION PROTEIN"/>
    <property type="match status" value="1"/>
</dbReference>
<name>A0A0R1ENY5_LACZE</name>
<gene>
    <name evidence="11" type="ORF">FD51_GL001248</name>
</gene>
<keyword evidence="6" id="KW-0805">Transcription regulation</keyword>
<accession>A0A0R1ENY5</accession>
<dbReference type="PATRIC" id="fig|1423816.3.peg.1305"/>
<dbReference type="CDD" id="cd07153">
    <property type="entry name" value="Fur_like"/>
    <property type="match status" value="1"/>
</dbReference>